<gene>
    <name evidence="2" type="ORF">EV202_10411</name>
</gene>
<evidence type="ECO:0000313" key="2">
    <source>
        <dbReference type="EMBL" id="TCO94914.1"/>
    </source>
</evidence>
<feature type="compositionally biased region" description="Polar residues" evidence="1">
    <location>
        <begin position="327"/>
        <end position="338"/>
    </location>
</feature>
<dbReference type="AlphaFoldDB" id="A0A4V2SF01"/>
<proteinExistence type="predicted"/>
<accession>A0A4V2SF01</accession>
<dbReference type="Proteomes" id="UP000295600">
    <property type="component" value="Unassembled WGS sequence"/>
</dbReference>
<comment type="caution">
    <text evidence="2">The sequence shown here is derived from an EMBL/GenBank/DDBJ whole genome shotgun (WGS) entry which is preliminary data.</text>
</comment>
<protein>
    <submittedName>
        <fullName evidence="2">Uncharacterized protein</fullName>
    </submittedName>
</protein>
<evidence type="ECO:0000256" key="1">
    <source>
        <dbReference type="SAM" id="MobiDB-lite"/>
    </source>
</evidence>
<dbReference type="EMBL" id="SLXB01000004">
    <property type="protein sequence ID" value="TCO94914.1"/>
    <property type="molecule type" value="Genomic_DNA"/>
</dbReference>
<sequence length="424" mass="49342">MYEYSFEYIIIHFVSDSYNSQYFSIDIENVRNLYTFDEEAKKEMSISFDSRIQLCVSPWADKFLKLQQKLSIKQSMRGVKNLWAIFNLPKSDLPKCKAIITQDIVQEVFRELYAYERPFGEKSIWTYLLRYERHSYYPKGMIGFFCDFIHVFCNFLEKQELSGEVAESTQLYPQLKACQKPRFELLLKIVKSSPVYQKTEQAAGCRFAIAAPLFLYLKAEYADGMVHKPREEFINYSKEIGGFECSIAIYLLGIALGYDKTYDAFYESEQLPFFKKPVVKEVPSKINEGLENALSRFPEPSEETGQDASSSTENDDKSQKDSKARIISSTDTQNPKNTYKQEELFPTDNDANEGQNRPILWLKRKQNKTKADVCPVFDEEKRSELEKLGYKPVTRFDTTVKNVIISYGYNPDVEKARLKKSKNK</sequence>
<evidence type="ECO:0000313" key="3">
    <source>
        <dbReference type="Proteomes" id="UP000295600"/>
    </source>
</evidence>
<organism evidence="2 3">
    <name type="scientific">Prevotella heparinolytica</name>
    <dbReference type="NCBI Taxonomy" id="28113"/>
    <lineage>
        <taxon>Bacteria</taxon>
        <taxon>Pseudomonadati</taxon>
        <taxon>Bacteroidota</taxon>
        <taxon>Bacteroidia</taxon>
        <taxon>Bacteroidales</taxon>
        <taxon>Bacteroidaceae</taxon>
        <taxon>Bacteroides</taxon>
    </lineage>
</organism>
<feature type="compositionally biased region" description="Basic and acidic residues" evidence="1">
    <location>
        <begin position="314"/>
        <end position="324"/>
    </location>
</feature>
<name>A0A4V2SF01_9BACE</name>
<feature type="region of interest" description="Disordered" evidence="1">
    <location>
        <begin position="291"/>
        <end position="354"/>
    </location>
</feature>
<reference evidence="2 3" key="1">
    <citation type="submission" date="2019-03" db="EMBL/GenBank/DDBJ databases">
        <title>Genomic Encyclopedia of Type Strains, Phase IV (KMG-IV): sequencing the most valuable type-strain genomes for metagenomic binning, comparative biology and taxonomic classification.</title>
        <authorList>
            <person name="Goeker M."/>
        </authorList>
    </citation>
    <scope>NUCLEOTIDE SEQUENCE [LARGE SCALE GENOMIC DNA]</scope>
    <source>
        <strain evidence="2 3">DSM 23917</strain>
    </source>
</reference>